<dbReference type="EMBL" id="CP016808">
    <property type="protein sequence ID" value="ANY68509.1"/>
    <property type="molecule type" value="Genomic_DNA"/>
</dbReference>
<protein>
    <recommendedName>
        <fullName evidence="2">General stress protein</fullName>
    </recommendedName>
</protein>
<evidence type="ECO:0008006" key="2">
    <source>
        <dbReference type="Google" id="ProtNLM"/>
    </source>
</evidence>
<dbReference type="Pfam" id="PF12732">
    <property type="entry name" value="YtxH"/>
    <property type="match status" value="1"/>
</dbReference>
<dbReference type="InterPro" id="IPR052928">
    <property type="entry name" value="Desiccation-related_membrane"/>
</dbReference>
<dbReference type="AlphaFoldDB" id="A0A1B2DLD3"/>
<proteinExistence type="predicted"/>
<dbReference type="RefSeq" id="WP_172455569.1">
    <property type="nucleotide sequence ID" value="NZ_CP016808.1"/>
</dbReference>
<name>A0A1B2DLD3_9BACL</name>
<accession>A0A1B2DLD3</accession>
<sequence>MAKQKQTKGFLLGALAGTVAGTVTALLLAPKAGKELREDIAGGVQDLSEKTVRAVEQCGEKTTRAARQLGDKAVHIADCAKDGAEALISSARTWRKGGPQLTTEAAGELGQLEDSVEAANLSEELASEGTAETVAAEAAEAIEK</sequence>
<reference evidence="1" key="1">
    <citation type="submission" date="2016-08" db="EMBL/GenBank/DDBJ databases">
        <title>Complete Genome Seqeunce of Paenibacillus sp. BIHB 4019 from tea rhizoplane.</title>
        <authorList>
            <person name="Thakur R."/>
            <person name="Swarnkar M.K."/>
            <person name="Gulati A."/>
        </authorList>
    </citation>
    <scope>NUCLEOTIDE SEQUENCE [LARGE SCALE GENOMIC DNA]</scope>
    <source>
        <strain evidence="1">BIHB4019</strain>
    </source>
</reference>
<gene>
    <name evidence="1" type="ORF">BBD42_20045</name>
</gene>
<dbReference type="PANTHER" id="PTHR35792:SF2">
    <property type="entry name" value="GENERAL STRESS PROTEIN"/>
    <property type="match status" value="1"/>
</dbReference>
<dbReference type="PANTHER" id="PTHR35792">
    <property type="entry name" value="GENERAL STRESS PROTEIN"/>
    <property type="match status" value="1"/>
</dbReference>
<dbReference type="InterPro" id="IPR024623">
    <property type="entry name" value="YtxH"/>
</dbReference>
<evidence type="ECO:0000313" key="1">
    <source>
        <dbReference type="EMBL" id="ANY68509.1"/>
    </source>
</evidence>
<organism evidence="1">
    <name type="scientific">Paenibacillus sp. BIHB 4019</name>
    <dbReference type="NCBI Taxonomy" id="1870819"/>
    <lineage>
        <taxon>Bacteria</taxon>
        <taxon>Bacillati</taxon>
        <taxon>Bacillota</taxon>
        <taxon>Bacilli</taxon>
        <taxon>Bacillales</taxon>
        <taxon>Paenibacillaceae</taxon>
        <taxon>Paenibacillus</taxon>
    </lineage>
</organism>